<protein>
    <submittedName>
        <fullName evidence="1">[Protein-PII] uridylyltransferase protein</fullName>
        <ecNumber evidence="1">2.7.7.59</ecNumber>
    </submittedName>
</protein>
<keyword evidence="1" id="KW-0548">Nucleotidyltransferase</keyword>
<evidence type="ECO:0000313" key="1">
    <source>
        <dbReference type="EMBL" id="KAH7665029.1"/>
    </source>
</evidence>
<keyword evidence="1" id="KW-0808">Transferase</keyword>
<evidence type="ECO:0000313" key="2">
    <source>
        <dbReference type="Proteomes" id="UP000827976"/>
    </source>
</evidence>
<reference evidence="2" key="1">
    <citation type="journal article" date="2022" name="Nat. Commun.">
        <title>Chromosome evolution and the genetic basis of agronomically important traits in greater yam.</title>
        <authorList>
            <person name="Bredeson J.V."/>
            <person name="Lyons J.B."/>
            <person name="Oniyinde I.O."/>
            <person name="Okereke N.R."/>
            <person name="Kolade O."/>
            <person name="Nnabue I."/>
            <person name="Nwadili C.O."/>
            <person name="Hribova E."/>
            <person name="Parker M."/>
            <person name="Nwogha J."/>
            <person name="Shu S."/>
            <person name="Carlson J."/>
            <person name="Kariba R."/>
            <person name="Muthemba S."/>
            <person name="Knop K."/>
            <person name="Barton G.J."/>
            <person name="Sherwood A.V."/>
            <person name="Lopez-Montes A."/>
            <person name="Asiedu R."/>
            <person name="Jamnadass R."/>
            <person name="Muchugi A."/>
            <person name="Goodstein D."/>
            <person name="Egesi C.N."/>
            <person name="Featherston J."/>
            <person name="Asfaw A."/>
            <person name="Simpson G.G."/>
            <person name="Dolezel J."/>
            <person name="Hendre P.S."/>
            <person name="Van Deynze A."/>
            <person name="Kumar P.L."/>
            <person name="Obidiegwu J.E."/>
            <person name="Bhattacharjee R."/>
            <person name="Rokhsar D.S."/>
        </authorList>
    </citation>
    <scope>NUCLEOTIDE SEQUENCE [LARGE SCALE GENOMIC DNA]</scope>
    <source>
        <strain evidence="2">cv. TDa95/00328</strain>
    </source>
</reference>
<sequence length="554" mass="61380">MYDTILLCLSINGYYKYCYLIAFVYSRTSFIFFFFFFISLQGMRMTLGDGFGGGGGGGGGAYFDPDFDSLIERIQSPRVCIDNETCHDCTLVKVDSANRPGILLEMVQVLTDLDLVISKSYISSDGGWLMDVFHVTDHQGKKLTDQSLILYIQQSLVVGRKESAREVRTCLGRLVGPGHLAAEHTVLEFTAADRPGLLSEVSAVLVELDCHVLSTQAWTHNSRAACIMTLVDTTSSRPIVSRERLGYVEEQVGSVVGAHRGPGEKMHVSLSGPTPGRVHSERRLHQLMLEDGDYEESPLPLPVEGDQFAKVNIEERKKESMGFGSGAARMVTQVSVDSWKERGYSVVNVRSRDRPKLLFDTVCALTDMQYAVFHAAVSSHGPVALQEYYIRRVDGCTMDAEVERRRVTRCLVAAIERRVSHGMRLDVCMRDRVGLIAEITRAIRENGLSLARVECRLQRQTMVGSFYVTDASGGGVVDERRVEALREQIGAGVDLEVKGLSPMQSRRISTNNNLASLNHGDGSSASSEEKPRLSLGSLLWYHIERLSNFGSIRS</sequence>
<name>A0ACB7UW17_DIOAL</name>
<proteinExistence type="predicted"/>
<dbReference type="EMBL" id="CM037023">
    <property type="protein sequence ID" value="KAH7665029.1"/>
    <property type="molecule type" value="Genomic_DNA"/>
</dbReference>
<organism evidence="1 2">
    <name type="scientific">Dioscorea alata</name>
    <name type="common">Purple yam</name>
    <dbReference type="NCBI Taxonomy" id="55571"/>
    <lineage>
        <taxon>Eukaryota</taxon>
        <taxon>Viridiplantae</taxon>
        <taxon>Streptophyta</taxon>
        <taxon>Embryophyta</taxon>
        <taxon>Tracheophyta</taxon>
        <taxon>Spermatophyta</taxon>
        <taxon>Magnoliopsida</taxon>
        <taxon>Liliopsida</taxon>
        <taxon>Dioscoreales</taxon>
        <taxon>Dioscoreaceae</taxon>
        <taxon>Dioscorea</taxon>
    </lineage>
</organism>
<keyword evidence="2" id="KW-1185">Reference proteome</keyword>
<dbReference type="Proteomes" id="UP000827976">
    <property type="component" value="Chromosome 13"/>
</dbReference>
<accession>A0ACB7UW17</accession>
<dbReference type="EC" id="2.7.7.59" evidence="1"/>
<gene>
    <name evidence="1" type="ORF">IHE45_13G005200</name>
</gene>
<comment type="caution">
    <text evidence="1">The sequence shown here is derived from an EMBL/GenBank/DDBJ whole genome shotgun (WGS) entry which is preliminary data.</text>
</comment>